<keyword evidence="2" id="KW-0575">Peroxidase</keyword>
<keyword evidence="2" id="KW-0560">Oxidoreductase</keyword>
<evidence type="ECO:0000313" key="2">
    <source>
        <dbReference type="EMBL" id="GER31788.1"/>
    </source>
</evidence>
<dbReference type="GO" id="GO:0004601">
    <property type="term" value="F:peroxidase activity"/>
    <property type="evidence" value="ECO:0007669"/>
    <property type="project" value="UniProtKB-KW"/>
</dbReference>
<dbReference type="AlphaFoldDB" id="A0A5A7PGV1"/>
<sequence length="108" mass="11929">MGEDMKGGGKGRRDRADWYRRGSERVETTATREFERRGLSWVNGVWATARRSVIRLVCADIIFLGLRKLGAVMGRPMGRRVGKGNFSGHGIAVCVCAMTVGLTGRTDR</sequence>
<gene>
    <name evidence="2" type="ORF">STAS_07815</name>
</gene>
<name>A0A5A7PGV1_STRAF</name>
<reference evidence="3" key="1">
    <citation type="journal article" date="2019" name="Curr. Biol.">
        <title>Genome Sequence of Striga asiatica Provides Insight into the Evolution of Plant Parasitism.</title>
        <authorList>
            <person name="Yoshida S."/>
            <person name="Kim S."/>
            <person name="Wafula E.K."/>
            <person name="Tanskanen J."/>
            <person name="Kim Y.M."/>
            <person name="Honaas L."/>
            <person name="Yang Z."/>
            <person name="Spallek T."/>
            <person name="Conn C.E."/>
            <person name="Ichihashi Y."/>
            <person name="Cheong K."/>
            <person name="Cui S."/>
            <person name="Der J.P."/>
            <person name="Gundlach H."/>
            <person name="Jiao Y."/>
            <person name="Hori C."/>
            <person name="Ishida J.K."/>
            <person name="Kasahara H."/>
            <person name="Kiba T."/>
            <person name="Kim M.S."/>
            <person name="Koo N."/>
            <person name="Laohavisit A."/>
            <person name="Lee Y.H."/>
            <person name="Lumba S."/>
            <person name="McCourt P."/>
            <person name="Mortimer J.C."/>
            <person name="Mutuku J.M."/>
            <person name="Nomura T."/>
            <person name="Sasaki-Sekimoto Y."/>
            <person name="Seto Y."/>
            <person name="Wang Y."/>
            <person name="Wakatake T."/>
            <person name="Sakakibara H."/>
            <person name="Demura T."/>
            <person name="Yamaguchi S."/>
            <person name="Yoneyama K."/>
            <person name="Manabe R.I."/>
            <person name="Nelson D.C."/>
            <person name="Schulman A.H."/>
            <person name="Timko M.P."/>
            <person name="dePamphilis C.W."/>
            <person name="Choi D."/>
            <person name="Shirasu K."/>
        </authorList>
    </citation>
    <scope>NUCLEOTIDE SEQUENCE [LARGE SCALE GENOMIC DNA]</scope>
    <source>
        <strain evidence="3">cv. UVA1</strain>
    </source>
</reference>
<evidence type="ECO:0000256" key="1">
    <source>
        <dbReference type="SAM" id="MobiDB-lite"/>
    </source>
</evidence>
<proteinExistence type="predicted"/>
<feature type="region of interest" description="Disordered" evidence="1">
    <location>
        <begin position="1"/>
        <end position="25"/>
    </location>
</feature>
<dbReference type="EMBL" id="BKCP01004516">
    <property type="protein sequence ID" value="GER31788.1"/>
    <property type="molecule type" value="Genomic_DNA"/>
</dbReference>
<accession>A0A5A7PGV1</accession>
<dbReference type="Proteomes" id="UP000325081">
    <property type="component" value="Unassembled WGS sequence"/>
</dbReference>
<protein>
    <submittedName>
        <fullName evidence="2">Peroxidase superfamily protein</fullName>
    </submittedName>
</protein>
<keyword evidence="3" id="KW-1185">Reference proteome</keyword>
<organism evidence="2 3">
    <name type="scientific">Striga asiatica</name>
    <name type="common">Asiatic witchweed</name>
    <name type="synonym">Buchnera asiatica</name>
    <dbReference type="NCBI Taxonomy" id="4170"/>
    <lineage>
        <taxon>Eukaryota</taxon>
        <taxon>Viridiplantae</taxon>
        <taxon>Streptophyta</taxon>
        <taxon>Embryophyta</taxon>
        <taxon>Tracheophyta</taxon>
        <taxon>Spermatophyta</taxon>
        <taxon>Magnoliopsida</taxon>
        <taxon>eudicotyledons</taxon>
        <taxon>Gunneridae</taxon>
        <taxon>Pentapetalae</taxon>
        <taxon>asterids</taxon>
        <taxon>lamiids</taxon>
        <taxon>Lamiales</taxon>
        <taxon>Orobanchaceae</taxon>
        <taxon>Buchnereae</taxon>
        <taxon>Striga</taxon>
    </lineage>
</organism>
<comment type="caution">
    <text evidence="2">The sequence shown here is derived from an EMBL/GenBank/DDBJ whole genome shotgun (WGS) entry which is preliminary data.</text>
</comment>
<evidence type="ECO:0000313" key="3">
    <source>
        <dbReference type="Proteomes" id="UP000325081"/>
    </source>
</evidence>
<feature type="compositionally biased region" description="Basic and acidic residues" evidence="1">
    <location>
        <begin position="14"/>
        <end position="25"/>
    </location>
</feature>